<dbReference type="InterPro" id="IPR028098">
    <property type="entry name" value="Glyco_trans_4-like_N"/>
</dbReference>
<dbReference type="InterPro" id="IPR050194">
    <property type="entry name" value="Glycosyltransferase_grp1"/>
</dbReference>
<evidence type="ECO:0000313" key="2">
    <source>
        <dbReference type="EMBL" id="CAH2032036.1"/>
    </source>
</evidence>
<reference evidence="2 3" key="1">
    <citation type="submission" date="2022-03" db="EMBL/GenBank/DDBJ databases">
        <authorList>
            <person name="Koch H."/>
        </authorList>
    </citation>
    <scope>NUCLEOTIDE SEQUENCE [LARGE SCALE GENOMIC DNA]</scope>
    <source>
        <strain evidence="2 3">G1</strain>
    </source>
</reference>
<dbReference type="Pfam" id="PF13692">
    <property type="entry name" value="Glyco_trans_1_4"/>
    <property type="match status" value="1"/>
</dbReference>
<dbReference type="Pfam" id="PF13579">
    <property type="entry name" value="Glyco_trans_4_4"/>
    <property type="match status" value="1"/>
</dbReference>
<keyword evidence="3" id="KW-1185">Reference proteome</keyword>
<protein>
    <submittedName>
        <fullName evidence="2">Glycosyltransferase involved in cell wall bisynthesis</fullName>
    </submittedName>
</protein>
<name>A0ABM9D9Z4_9BACT</name>
<sequence>MTKPDRPLHILMLAPTPYFSDRGCHVRIYEEARALLALGHQVRIVAYHLGRDLPPVPVDRTLAVPWYRKQGAGPSWHKPYLDLLLLLTALRVARDFRPHLIHAHLHEGVLAGWLPAKLLRLPLLFDYQGSLTGESLNHGFFRPGSLLHRCFGALERLITRLPDHTITSSTPGLHELRQQWGVAAERVTPLPDGVDTDVFRPFPRDEARSRLTALLGSPPLPPEPLIVYLGLLNSYQGIDLLLEAALLLKQRSIPFQLVLMGFPDEAYRLRVEELGLDSQVRLTGRIDYAEAALLLSAGDLAVSPKLSVTEANGKLLNYMACGLATVCFDTQVNRELLGEDGCYAATISAAALADRLAAALADPAALRETGQRLRQRAIEQHAWSRRGQQLAACYQKLLTAVFP</sequence>
<dbReference type="PANTHER" id="PTHR45947:SF3">
    <property type="entry name" value="SULFOQUINOVOSYL TRANSFERASE SQD2"/>
    <property type="match status" value="1"/>
</dbReference>
<proteinExistence type="predicted"/>
<feature type="domain" description="Glycosyltransferase subfamily 4-like N-terminal" evidence="1">
    <location>
        <begin position="23"/>
        <end position="193"/>
    </location>
</feature>
<organism evidence="2 3">
    <name type="scientific">Trichlorobacter ammonificans</name>
    <dbReference type="NCBI Taxonomy" id="2916410"/>
    <lineage>
        <taxon>Bacteria</taxon>
        <taxon>Pseudomonadati</taxon>
        <taxon>Thermodesulfobacteriota</taxon>
        <taxon>Desulfuromonadia</taxon>
        <taxon>Geobacterales</taxon>
        <taxon>Geobacteraceae</taxon>
        <taxon>Trichlorobacter</taxon>
    </lineage>
</organism>
<dbReference type="CDD" id="cd03801">
    <property type="entry name" value="GT4_PimA-like"/>
    <property type="match status" value="1"/>
</dbReference>
<dbReference type="Proteomes" id="UP001295463">
    <property type="component" value="Chromosome"/>
</dbReference>
<evidence type="ECO:0000313" key="3">
    <source>
        <dbReference type="Proteomes" id="UP001295463"/>
    </source>
</evidence>
<dbReference type="EMBL" id="OW150024">
    <property type="protein sequence ID" value="CAH2032036.1"/>
    <property type="molecule type" value="Genomic_DNA"/>
</dbReference>
<gene>
    <name evidence="2" type="ORF">GEAMG1_2200</name>
</gene>
<dbReference type="Gene3D" id="3.40.50.2000">
    <property type="entry name" value="Glycogen Phosphorylase B"/>
    <property type="match status" value="2"/>
</dbReference>
<accession>A0ABM9D9Z4</accession>
<dbReference type="SUPFAM" id="SSF53756">
    <property type="entry name" value="UDP-Glycosyltransferase/glycogen phosphorylase"/>
    <property type="match status" value="1"/>
</dbReference>
<evidence type="ECO:0000259" key="1">
    <source>
        <dbReference type="Pfam" id="PF13579"/>
    </source>
</evidence>
<dbReference type="PANTHER" id="PTHR45947">
    <property type="entry name" value="SULFOQUINOVOSYL TRANSFERASE SQD2"/>
    <property type="match status" value="1"/>
</dbReference>
<dbReference type="RefSeq" id="WP_305732816.1">
    <property type="nucleotide sequence ID" value="NZ_OW150024.1"/>
</dbReference>